<proteinExistence type="predicted"/>
<dbReference type="Proteomes" id="UP000075884">
    <property type="component" value="Unassembled WGS sequence"/>
</dbReference>
<evidence type="ECO:0000313" key="5">
    <source>
        <dbReference type="Proteomes" id="UP000075884"/>
    </source>
</evidence>
<dbReference type="EnsemblMetazoa" id="ADIR009090-RA">
    <property type="protein sequence ID" value="ADIR009090-PA"/>
    <property type="gene ID" value="ADIR009090"/>
</dbReference>
<dbReference type="AlphaFoldDB" id="A0A182NN55"/>
<dbReference type="VEuPathDB" id="VectorBase:ADIR009090"/>
<feature type="coiled-coil region" evidence="1">
    <location>
        <begin position="89"/>
        <end position="116"/>
    </location>
</feature>
<evidence type="ECO:0000256" key="1">
    <source>
        <dbReference type="SAM" id="Coils"/>
    </source>
</evidence>
<keyword evidence="5" id="KW-1185">Reference proteome</keyword>
<reference evidence="4" key="2">
    <citation type="submission" date="2020-05" db="UniProtKB">
        <authorList>
            <consortium name="EnsemblMetazoa"/>
        </authorList>
    </citation>
    <scope>IDENTIFICATION</scope>
    <source>
        <strain evidence="4">WRAIR2</strain>
    </source>
</reference>
<sequence>MSTNENGASDGASEGESRRSSLVQPSAFAPSLPFASAQDSNAQRPLLQPQRGTSAPSLIVSPTPLQQPGTAPSQEAGSSPDGTMIYQMLQLMQQQMQQQQQQMAQQQQMMSQIMQLHPLPHTAQSQQQPQQQLLVPHQPELTMDALASSISEFRYEAESDVTFPAWFSRYEDLFNQDASRLDDAAKS</sequence>
<evidence type="ECO:0000259" key="3">
    <source>
        <dbReference type="Pfam" id="PF23309"/>
    </source>
</evidence>
<dbReference type="Pfam" id="PF23309">
    <property type="entry name" value="DUF7083"/>
    <property type="match status" value="1"/>
</dbReference>
<feature type="region of interest" description="Disordered" evidence="2">
    <location>
        <begin position="1"/>
        <end position="84"/>
    </location>
</feature>
<dbReference type="InterPro" id="IPR055510">
    <property type="entry name" value="DUF7083"/>
</dbReference>
<feature type="domain" description="DUF7083" evidence="3">
    <location>
        <begin position="143"/>
        <end position="186"/>
    </location>
</feature>
<name>A0A182NN55_9DIPT</name>
<keyword evidence="1" id="KW-0175">Coiled coil</keyword>
<feature type="compositionally biased region" description="Low complexity" evidence="2">
    <location>
        <begin position="25"/>
        <end position="37"/>
    </location>
</feature>
<evidence type="ECO:0000313" key="4">
    <source>
        <dbReference type="EnsemblMetazoa" id="ADIR009090-PA"/>
    </source>
</evidence>
<protein>
    <recommendedName>
        <fullName evidence="3">DUF7083 domain-containing protein</fullName>
    </recommendedName>
</protein>
<feature type="compositionally biased region" description="Polar residues" evidence="2">
    <location>
        <begin position="63"/>
        <end position="81"/>
    </location>
</feature>
<evidence type="ECO:0000256" key="2">
    <source>
        <dbReference type="SAM" id="MobiDB-lite"/>
    </source>
</evidence>
<reference evidence="5" key="1">
    <citation type="submission" date="2013-03" db="EMBL/GenBank/DDBJ databases">
        <title>The Genome Sequence of Anopheles dirus WRAIR2.</title>
        <authorList>
            <consortium name="The Broad Institute Genomics Platform"/>
            <person name="Neafsey D.E."/>
            <person name="Walton C."/>
            <person name="Walker B."/>
            <person name="Young S.K."/>
            <person name="Zeng Q."/>
            <person name="Gargeya S."/>
            <person name="Fitzgerald M."/>
            <person name="Haas B."/>
            <person name="Abouelleil A."/>
            <person name="Allen A.W."/>
            <person name="Alvarado L."/>
            <person name="Arachchi H.M."/>
            <person name="Berlin A.M."/>
            <person name="Chapman S.B."/>
            <person name="Gainer-Dewar J."/>
            <person name="Goldberg J."/>
            <person name="Griggs A."/>
            <person name="Gujja S."/>
            <person name="Hansen M."/>
            <person name="Howarth C."/>
            <person name="Imamovic A."/>
            <person name="Ireland A."/>
            <person name="Larimer J."/>
            <person name="McCowan C."/>
            <person name="Murphy C."/>
            <person name="Pearson M."/>
            <person name="Poon T.W."/>
            <person name="Priest M."/>
            <person name="Roberts A."/>
            <person name="Saif S."/>
            <person name="Shea T."/>
            <person name="Sisk P."/>
            <person name="Sykes S."/>
            <person name="Wortman J."/>
            <person name="Nusbaum C."/>
            <person name="Birren B."/>
        </authorList>
    </citation>
    <scope>NUCLEOTIDE SEQUENCE [LARGE SCALE GENOMIC DNA]</scope>
    <source>
        <strain evidence="5">WRAIR2</strain>
    </source>
</reference>
<organism evidence="4 5">
    <name type="scientific">Anopheles dirus</name>
    <dbReference type="NCBI Taxonomy" id="7168"/>
    <lineage>
        <taxon>Eukaryota</taxon>
        <taxon>Metazoa</taxon>
        <taxon>Ecdysozoa</taxon>
        <taxon>Arthropoda</taxon>
        <taxon>Hexapoda</taxon>
        <taxon>Insecta</taxon>
        <taxon>Pterygota</taxon>
        <taxon>Neoptera</taxon>
        <taxon>Endopterygota</taxon>
        <taxon>Diptera</taxon>
        <taxon>Nematocera</taxon>
        <taxon>Culicoidea</taxon>
        <taxon>Culicidae</taxon>
        <taxon>Anophelinae</taxon>
        <taxon>Anopheles</taxon>
    </lineage>
</organism>
<accession>A0A182NN55</accession>